<dbReference type="RefSeq" id="WP_344337617.1">
    <property type="nucleotide sequence ID" value="NZ_BAAAPZ010000012.1"/>
</dbReference>
<dbReference type="InterPro" id="IPR014030">
    <property type="entry name" value="Ketoacyl_synth_N"/>
</dbReference>
<dbReference type="PROSITE" id="PS52004">
    <property type="entry name" value="KS3_2"/>
    <property type="match status" value="1"/>
</dbReference>
<feature type="region of interest" description="Disordered" evidence="4">
    <location>
        <begin position="103"/>
        <end position="122"/>
    </location>
</feature>
<dbReference type="PANTHER" id="PTHR11712">
    <property type="entry name" value="POLYKETIDE SYNTHASE-RELATED"/>
    <property type="match status" value="1"/>
</dbReference>
<dbReference type="PANTHER" id="PTHR11712:SF336">
    <property type="entry name" value="3-OXOACYL-[ACYL-CARRIER-PROTEIN] SYNTHASE, MITOCHONDRIAL"/>
    <property type="match status" value="1"/>
</dbReference>
<dbReference type="InterPro" id="IPR020841">
    <property type="entry name" value="PKS_Beta-ketoAc_synthase_dom"/>
</dbReference>
<accession>A0ABN2WZ73</accession>
<dbReference type="InterPro" id="IPR000794">
    <property type="entry name" value="Beta-ketoacyl_synthase"/>
</dbReference>
<organism evidence="6 7">
    <name type="scientific">Brevibacterium salitolerans</name>
    <dbReference type="NCBI Taxonomy" id="1403566"/>
    <lineage>
        <taxon>Bacteria</taxon>
        <taxon>Bacillati</taxon>
        <taxon>Actinomycetota</taxon>
        <taxon>Actinomycetes</taxon>
        <taxon>Micrococcales</taxon>
        <taxon>Brevibacteriaceae</taxon>
        <taxon>Brevibacterium</taxon>
    </lineage>
</organism>
<evidence type="ECO:0000313" key="7">
    <source>
        <dbReference type="Proteomes" id="UP001500984"/>
    </source>
</evidence>
<dbReference type="Pfam" id="PF02801">
    <property type="entry name" value="Ketoacyl-synt_C"/>
    <property type="match status" value="1"/>
</dbReference>
<dbReference type="Pfam" id="PF00109">
    <property type="entry name" value="ketoacyl-synt"/>
    <property type="match status" value="2"/>
</dbReference>
<evidence type="ECO:0000256" key="3">
    <source>
        <dbReference type="RuleBase" id="RU003694"/>
    </source>
</evidence>
<feature type="domain" description="Ketosynthase family 3 (KS3)" evidence="5">
    <location>
        <begin position="4"/>
        <end position="465"/>
    </location>
</feature>
<reference evidence="6 7" key="1">
    <citation type="journal article" date="2019" name="Int. J. Syst. Evol. Microbiol.">
        <title>The Global Catalogue of Microorganisms (GCM) 10K type strain sequencing project: providing services to taxonomists for standard genome sequencing and annotation.</title>
        <authorList>
            <consortium name="The Broad Institute Genomics Platform"/>
            <consortium name="The Broad Institute Genome Sequencing Center for Infectious Disease"/>
            <person name="Wu L."/>
            <person name="Ma J."/>
        </authorList>
    </citation>
    <scope>NUCLEOTIDE SEQUENCE [LARGE SCALE GENOMIC DNA]</scope>
    <source>
        <strain evidence="6 7">JCM 15900</strain>
    </source>
</reference>
<dbReference type="SMART" id="SM00825">
    <property type="entry name" value="PKS_KS"/>
    <property type="match status" value="1"/>
</dbReference>
<evidence type="ECO:0000313" key="6">
    <source>
        <dbReference type="EMBL" id="GAA2101990.1"/>
    </source>
</evidence>
<name>A0ABN2WZ73_9MICO</name>
<dbReference type="SUPFAM" id="SSF53901">
    <property type="entry name" value="Thiolase-like"/>
    <property type="match status" value="2"/>
</dbReference>
<gene>
    <name evidence="6" type="primary">fabF</name>
    <name evidence="6" type="ORF">GCM10009823_25160</name>
</gene>
<evidence type="ECO:0000256" key="2">
    <source>
        <dbReference type="ARBA" id="ARBA00022679"/>
    </source>
</evidence>
<sequence>MTERRRVVVTGMGAVTPSGTSAQALWDSVAAGRSAIRELEGEQYADLAVRIGGQVRDFDAAAYFPRSLARRLSPVQHWAVAAGDEALAQACASAADSAAESAARSPQVTTVPEAGAGNPPAVPEELPWDPVRIAVIAATGSGPVDAMQAATRALDSGGPRAVPLTLAIYGAPDSAAALLSQRHGILGPGQGVSATCASGAIGLGEGLRRIRHGYADAVLVVGMEDCLGGVNLASNANMRALAAGYEGDPAAASRPFDAARSGFVMSQGAAAVLLESEDSARARGARILAELAGFGASSDAHHPTAPHPEGRGAAAAVRECLADAAAMSAGDSAGPGAGASHTGADAGAASVVVDHINAHGTGTPAGDEAELRALEAALGQEARTVPISATKSSTGHLLGASGVVEAVIAVHTLRAGLLPPTLNLDEPAFEGWDFVRGAARSQSVRSVLSTSFGFGGHNGALLFRSE</sequence>
<keyword evidence="2 3" id="KW-0808">Transferase</keyword>
<dbReference type="CDD" id="cd00834">
    <property type="entry name" value="KAS_I_II"/>
    <property type="match status" value="1"/>
</dbReference>
<comment type="similarity">
    <text evidence="1 3">Belongs to the thiolase-like superfamily. Beta-ketoacyl-ACP synthases family.</text>
</comment>
<proteinExistence type="inferred from homology"/>
<dbReference type="EMBL" id="BAAAPZ010000012">
    <property type="protein sequence ID" value="GAA2101990.1"/>
    <property type="molecule type" value="Genomic_DNA"/>
</dbReference>
<evidence type="ECO:0000256" key="1">
    <source>
        <dbReference type="ARBA" id="ARBA00008467"/>
    </source>
</evidence>
<protein>
    <submittedName>
        <fullName evidence="6">Beta-ketoacyl-ACP synthase II</fullName>
    </submittedName>
</protein>
<evidence type="ECO:0000256" key="4">
    <source>
        <dbReference type="SAM" id="MobiDB-lite"/>
    </source>
</evidence>
<comment type="caution">
    <text evidence="6">The sequence shown here is derived from an EMBL/GenBank/DDBJ whole genome shotgun (WGS) entry which is preliminary data.</text>
</comment>
<dbReference type="InterPro" id="IPR016039">
    <property type="entry name" value="Thiolase-like"/>
</dbReference>
<dbReference type="Proteomes" id="UP001500984">
    <property type="component" value="Unassembled WGS sequence"/>
</dbReference>
<dbReference type="InterPro" id="IPR014031">
    <property type="entry name" value="Ketoacyl_synth_C"/>
</dbReference>
<keyword evidence="7" id="KW-1185">Reference proteome</keyword>
<evidence type="ECO:0000259" key="5">
    <source>
        <dbReference type="PROSITE" id="PS52004"/>
    </source>
</evidence>
<dbReference type="Gene3D" id="3.40.47.10">
    <property type="match status" value="2"/>
</dbReference>